<proteinExistence type="predicted"/>
<accession>A0ACC6N601</accession>
<dbReference type="EMBL" id="JAYESG010000019">
    <property type="protein sequence ID" value="MEA3520895.1"/>
    <property type="molecule type" value="Genomic_DNA"/>
</dbReference>
<evidence type="ECO:0000313" key="2">
    <source>
        <dbReference type="Proteomes" id="UP001304050"/>
    </source>
</evidence>
<evidence type="ECO:0000313" key="1">
    <source>
        <dbReference type="EMBL" id="MEA3520895.1"/>
    </source>
</evidence>
<sequence>MPPATRLPLWGWGFAMAESHRPGNGMKSFSMHVSDAGSAPMFAALAKEQSDLPTFAFEPAATQVVDPETAARRYLGHALTSNSVPDFTAPSAENADSQFKVIGTETVPLTHTRTVKFRQAFHDIPVYGSLVTVELDDDNKLVSLNSALGEPTNVPPVAKISATRAASAVDKKGQFKKKIAGVAPRLSFYYEAKKDKWHLAYIFEDVEVTMPESAGSGPLRPRYFDYVVDANTGRVIAELPRTPTMAAEEQLAFDARNVQRTINVEKIGARAVLKDTVNNIQTFDFRFRDPNVNDALLPGDEIGPAWPPAAVSAHANAAAVAHFLREVVLRNNIDNRGGPMNASINCVVMRESPGGNQWFNAYWNGVQMVYGQVLNGNQLLTLAAALDIVGHEMFHGVTDNTSRLEYAAQSGALNESYSDIFGMLIANRGNPDPRQWDWRLGQGFARGGGPIRDMSDPASRGQPAHMNQYRIMPVTQNGDWGGVHVNSGIHNKAAYLMLVAEEGGSLVFTPDEVAAVFYVAVTQLLSRTSQFRDSRRAVVSAARTLFRTAPSAQLARRISAIDASFDGVGIA</sequence>
<reference evidence="1" key="1">
    <citation type="submission" date="2023-12" db="EMBL/GenBank/DDBJ databases">
        <title>Diversity of Rhizobium in root nodule of phaseolus vulgaris.</title>
        <authorList>
            <person name="Wang H."/>
        </authorList>
    </citation>
    <scope>NUCLEOTIDE SEQUENCE</scope>
    <source>
        <strain evidence="1">MJ31</strain>
    </source>
</reference>
<gene>
    <name evidence="1" type="ORF">U8465_28095</name>
</gene>
<protein>
    <submittedName>
        <fullName evidence="1">M4 family metallopeptidase</fullName>
    </submittedName>
</protein>
<organism evidence="1 2">
    <name type="scientific">Rhizobium mulingense</name>
    <dbReference type="NCBI Taxonomy" id="3031128"/>
    <lineage>
        <taxon>Bacteria</taxon>
        <taxon>Pseudomonadati</taxon>
        <taxon>Pseudomonadota</taxon>
        <taxon>Alphaproteobacteria</taxon>
        <taxon>Hyphomicrobiales</taxon>
        <taxon>Rhizobiaceae</taxon>
        <taxon>Rhizobium/Agrobacterium group</taxon>
        <taxon>Rhizobium</taxon>
    </lineage>
</organism>
<keyword evidence="2" id="KW-1185">Reference proteome</keyword>
<comment type="caution">
    <text evidence="1">The sequence shown here is derived from an EMBL/GenBank/DDBJ whole genome shotgun (WGS) entry which is preliminary data.</text>
</comment>
<dbReference type="Proteomes" id="UP001304050">
    <property type="component" value="Unassembled WGS sequence"/>
</dbReference>
<name>A0ACC6N601_9HYPH</name>